<name>A0A3B0Z2Q2_9ZZZZ</name>
<dbReference type="InterPro" id="IPR010987">
    <property type="entry name" value="Glutathione-S-Trfase_C-like"/>
</dbReference>
<dbReference type="GO" id="GO:0004364">
    <property type="term" value="F:glutathione transferase activity"/>
    <property type="evidence" value="ECO:0007669"/>
    <property type="project" value="UniProtKB-EC"/>
</dbReference>
<dbReference type="AlphaFoldDB" id="A0A3B0Z2Q2"/>
<dbReference type="GO" id="GO:0005737">
    <property type="term" value="C:cytoplasm"/>
    <property type="evidence" value="ECO:0007669"/>
    <property type="project" value="TreeGrafter"/>
</dbReference>
<dbReference type="Pfam" id="PF13409">
    <property type="entry name" value="GST_N_2"/>
    <property type="match status" value="1"/>
</dbReference>
<keyword evidence="2" id="KW-0808">Transferase</keyword>
<dbReference type="Gene3D" id="1.20.1050.10">
    <property type="match status" value="1"/>
</dbReference>
<dbReference type="CDD" id="cd03190">
    <property type="entry name" value="GST_C_Omega_like"/>
    <property type="match status" value="1"/>
</dbReference>
<dbReference type="EC" id="2.5.1.18" evidence="2"/>
<dbReference type="SUPFAM" id="SSF52833">
    <property type="entry name" value="Thioredoxin-like"/>
    <property type="match status" value="1"/>
</dbReference>
<proteinExistence type="predicted"/>
<sequence>MGILVKGQWHDEWYDTTNSRGDFIRNDTQFRNWITVDGYAGPSGKGGFLAEPDRYHLYVSLACPWAHRTLIFRQLKQLEAVISVSVVDPHMMQYGWVFSGNFASTLDEVNGHNYLHQLYQQENHDYSGRVTVPVLWDKQANMIVSNESSEIIRMFNSAFNSHTRVKNDYYPESLREEIDQINAFVYKNINNGVYQCGFATTQAAYEKAFEQLFSALDEVELRLSQQRYLVGSQITESDWRLFTTLVRFDAVYVSHFKCNRQRIADYPNLSNYLRELYQQTGIAKTVSMTHIKQHYYYSHDMINPTRVVPVGPLQDFNAPHNRN</sequence>
<dbReference type="PROSITE" id="PS50405">
    <property type="entry name" value="GST_CTER"/>
    <property type="match status" value="1"/>
</dbReference>
<dbReference type="PANTHER" id="PTHR32419">
    <property type="entry name" value="GLUTATHIONYL-HYDROQUINONE REDUCTASE"/>
    <property type="match status" value="1"/>
</dbReference>
<protein>
    <submittedName>
        <fullName evidence="2">Glutathione S-transferase, omega</fullName>
        <ecNumber evidence="2">2.5.1.18</ecNumber>
    </submittedName>
</protein>
<dbReference type="InterPro" id="IPR016639">
    <property type="entry name" value="GST_Omega/GSH"/>
</dbReference>
<reference evidence="2" key="1">
    <citation type="submission" date="2018-06" db="EMBL/GenBank/DDBJ databases">
        <authorList>
            <person name="Zhirakovskaya E."/>
        </authorList>
    </citation>
    <scope>NUCLEOTIDE SEQUENCE</scope>
</reference>
<dbReference type="EMBL" id="UOFQ01000033">
    <property type="protein sequence ID" value="VAW85961.1"/>
    <property type="molecule type" value="Genomic_DNA"/>
</dbReference>
<feature type="domain" description="GST C-terminal" evidence="1">
    <location>
        <begin position="171"/>
        <end position="298"/>
    </location>
</feature>
<dbReference type="InterPro" id="IPR004045">
    <property type="entry name" value="Glutathione_S-Trfase_N"/>
</dbReference>
<dbReference type="FunFam" id="3.40.30.10:FF:000058">
    <property type="entry name" value="Glutathione S-transferase, omega"/>
    <property type="match status" value="1"/>
</dbReference>
<dbReference type="PIRSF" id="PIRSF015753">
    <property type="entry name" value="GST"/>
    <property type="match status" value="1"/>
</dbReference>
<dbReference type="Gene3D" id="3.40.30.10">
    <property type="entry name" value="Glutaredoxin"/>
    <property type="match status" value="1"/>
</dbReference>
<dbReference type="InterPro" id="IPR047047">
    <property type="entry name" value="GST_Omega-like_C"/>
</dbReference>
<dbReference type="InterPro" id="IPR036282">
    <property type="entry name" value="Glutathione-S-Trfase_C_sf"/>
</dbReference>
<evidence type="ECO:0000259" key="1">
    <source>
        <dbReference type="PROSITE" id="PS50405"/>
    </source>
</evidence>
<accession>A0A3B0Z2Q2</accession>
<dbReference type="InterPro" id="IPR040079">
    <property type="entry name" value="Glutathione_S-Trfase"/>
</dbReference>
<dbReference type="SFLD" id="SFLDG01148">
    <property type="entry name" value="Xi_(cytGST)"/>
    <property type="match status" value="1"/>
</dbReference>
<dbReference type="SFLD" id="SFLDG01206">
    <property type="entry name" value="Xi.1"/>
    <property type="match status" value="1"/>
</dbReference>
<dbReference type="SFLD" id="SFLDS00019">
    <property type="entry name" value="Glutathione_Transferase_(cytos"/>
    <property type="match status" value="1"/>
</dbReference>
<dbReference type="Pfam" id="PF13410">
    <property type="entry name" value="GST_C_2"/>
    <property type="match status" value="1"/>
</dbReference>
<gene>
    <name evidence="2" type="ORF">MNBD_GAMMA17-1092</name>
</gene>
<dbReference type="SUPFAM" id="SSF47616">
    <property type="entry name" value="GST C-terminal domain-like"/>
    <property type="match status" value="1"/>
</dbReference>
<dbReference type="InterPro" id="IPR036249">
    <property type="entry name" value="Thioredoxin-like_sf"/>
</dbReference>
<organism evidence="2">
    <name type="scientific">hydrothermal vent metagenome</name>
    <dbReference type="NCBI Taxonomy" id="652676"/>
    <lineage>
        <taxon>unclassified sequences</taxon>
        <taxon>metagenomes</taxon>
        <taxon>ecological metagenomes</taxon>
    </lineage>
</organism>
<evidence type="ECO:0000313" key="2">
    <source>
        <dbReference type="EMBL" id="VAW85961.1"/>
    </source>
</evidence>
<dbReference type="PANTHER" id="PTHR32419:SF6">
    <property type="entry name" value="GLUTATHIONE S-TRANSFERASE OMEGA-LIKE 1-RELATED"/>
    <property type="match status" value="1"/>
</dbReference>